<feature type="signal peptide" evidence="1">
    <location>
        <begin position="1"/>
        <end position="19"/>
    </location>
</feature>
<dbReference type="AlphaFoldDB" id="A0A507AME9"/>
<protein>
    <submittedName>
        <fullName evidence="2">Uncharacterized protein</fullName>
    </submittedName>
</protein>
<reference evidence="2 3" key="1">
    <citation type="submission" date="2019-06" db="EMBL/GenBank/DDBJ databases">
        <title>Draft genome sequence of the filamentous fungus Phialemoniopsis curvata isolated from diesel fuel.</title>
        <authorList>
            <person name="Varaljay V.A."/>
            <person name="Lyon W.J."/>
            <person name="Crouch A.L."/>
            <person name="Drake C.E."/>
            <person name="Hollomon J.M."/>
            <person name="Nadeau L.J."/>
            <person name="Nunn H.S."/>
            <person name="Stevenson B.S."/>
            <person name="Bojanowski C.L."/>
            <person name="Crookes-Goodson W.J."/>
        </authorList>
    </citation>
    <scope>NUCLEOTIDE SEQUENCE [LARGE SCALE GENOMIC DNA]</scope>
    <source>
        <strain evidence="2 3">D216</strain>
    </source>
</reference>
<dbReference type="EMBL" id="SKBQ01000087">
    <property type="protein sequence ID" value="TPX07726.1"/>
    <property type="molecule type" value="Genomic_DNA"/>
</dbReference>
<dbReference type="STRING" id="1093900.A0A507AME9"/>
<gene>
    <name evidence="2" type="ORF">E0L32_010622</name>
</gene>
<comment type="caution">
    <text evidence="2">The sequence shown here is derived from an EMBL/GenBank/DDBJ whole genome shotgun (WGS) entry which is preliminary data.</text>
</comment>
<keyword evidence="1" id="KW-0732">Signal</keyword>
<name>A0A507AME9_9PEZI</name>
<evidence type="ECO:0000313" key="3">
    <source>
        <dbReference type="Proteomes" id="UP000319257"/>
    </source>
</evidence>
<dbReference type="GeneID" id="41978069"/>
<proteinExistence type="predicted"/>
<dbReference type="Proteomes" id="UP000319257">
    <property type="component" value="Unassembled WGS sequence"/>
</dbReference>
<evidence type="ECO:0000256" key="1">
    <source>
        <dbReference type="SAM" id="SignalP"/>
    </source>
</evidence>
<keyword evidence="3" id="KW-1185">Reference proteome</keyword>
<organism evidence="2 3">
    <name type="scientific">Thyridium curvatum</name>
    <dbReference type="NCBI Taxonomy" id="1093900"/>
    <lineage>
        <taxon>Eukaryota</taxon>
        <taxon>Fungi</taxon>
        <taxon>Dikarya</taxon>
        <taxon>Ascomycota</taxon>
        <taxon>Pezizomycotina</taxon>
        <taxon>Sordariomycetes</taxon>
        <taxon>Sordariomycetidae</taxon>
        <taxon>Thyridiales</taxon>
        <taxon>Thyridiaceae</taxon>
        <taxon>Thyridium</taxon>
    </lineage>
</organism>
<sequence length="179" mass="17411">MVAQSYLHFLLAAAAVVHAAPLNINLGAYSPALVVGDGEIGFEGGQSVESIVNALQGAAVNGAAGAANANGAAGAAGNAEAPGVVQAAAAPAPEPPILTEAATLPVPGTTKELDPRVGEDAGKAKRDLSGFNRALTYAEAALEKGPKVQLGTGAKGSGVGIIVDNNKEAAVRPVTGAAE</sequence>
<evidence type="ECO:0000313" key="2">
    <source>
        <dbReference type="EMBL" id="TPX07726.1"/>
    </source>
</evidence>
<dbReference type="OrthoDB" id="3941683at2759"/>
<feature type="chain" id="PRO_5021330178" evidence="1">
    <location>
        <begin position="20"/>
        <end position="179"/>
    </location>
</feature>
<dbReference type="InParanoid" id="A0A507AME9"/>
<accession>A0A507AME9</accession>
<dbReference type="RefSeq" id="XP_030989437.1">
    <property type="nucleotide sequence ID" value="XM_031133260.1"/>
</dbReference>